<keyword evidence="1" id="KW-0863">Zinc-finger</keyword>
<evidence type="ECO:0000256" key="1">
    <source>
        <dbReference type="PROSITE-ProRule" id="PRU00042"/>
    </source>
</evidence>
<comment type="caution">
    <text evidence="3">The sequence shown here is derived from an EMBL/GenBank/DDBJ whole genome shotgun (WGS) entry which is preliminary data.</text>
</comment>
<proteinExistence type="predicted"/>
<protein>
    <recommendedName>
        <fullName evidence="2">C2H2-type domain-containing protein</fullName>
    </recommendedName>
</protein>
<evidence type="ECO:0000313" key="4">
    <source>
        <dbReference type="Proteomes" id="UP001211907"/>
    </source>
</evidence>
<dbReference type="PROSITE" id="PS00028">
    <property type="entry name" value="ZINC_FINGER_C2H2_1"/>
    <property type="match status" value="1"/>
</dbReference>
<dbReference type="GO" id="GO:0008270">
    <property type="term" value="F:zinc ion binding"/>
    <property type="evidence" value="ECO:0007669"/>
    <property type="project" value="UniProtKB-KW"/>
</dbReference>
<sequence length="288" mass="32232">MPSHEVSNRSNGTVFTSANANHATLAPYLSMSPIHSQDLPQQRQLKGAGGVNLLNDHDLEILHTYKETNWCGAPPVFVGLQPPGFCGSALLGGVSTKVPAAAITNSTRIPNLNGENSSVSLFPQHYFQWDSSSDTNENALRQTLAKAKMTKDKKTCYISLPQNTIACPPAPQSYFLNSPPVTPPNLLHVNAQSDPTSTFELTTATKKVDEFRQKSLRMYHCYKCPQVFRRNQDLVRHLGVTHSVFFCQHCQLIFRKAELVNMHYDDGSCPKLKIEQRHVFRKKRLIKD</sequence>
<organism evidence="3 4">
    <name type="scientific">Physocladia obscura</name>
    <dbReference type="NCBI Taxonomy" id="109957"/>
    <lineage>
        <taxon>Eukaryota</taxon>
        <taxon>Fungi</taxon>
        <taxon>Fungi incertae sedis</taxon>
        <taxon>Chytridiomycota</taxon>
        <taxon>Chytridiomycota incertae sedis</taxon>
        <taxon>Chytridiomycetes</taxon>
        <taxon>Chytridiales</taxon>
        <taxon>Chytriomycetaceae</taxon>
        <taxon>Physocladia</taxon>
    </lineage>
</organism>
<gene>
    <name evidence="3" type="ORF">HK100_003730</name>
</gene>
<evidence type="ECO:0000259" key="2">
    <source>
        <dbReference type="PROSITE" id="PS50157"/>
    </source>
</evidence>
<keyword evidence="4" id="KW-1185">Reference proteome</keyword>
<dbReference type="InterPro" id="IPR013087">
    <property type="entry name" value="Znf_C2H2_type"/>
</dbReference>
<feature type="domain" description="C2H2-type" evidence="2">
    <location>
        <begin position="219"/>
        <end position="243"/>
    </location>
</feature>
<dbReference type="EMBL" id="JADGJH010001954">
    <property type="protein sequence ID" value="KAJ3106449.1"/>
    <property type="molecule type" value="Genomic_DNA"/>
</dbReference>
<accession>A0AAD5SWL6</accession>
<keyword evidence="1" id="KW-0479">Metal-binding</keyword>
<dbReference type="Proteomes" id="UP001211907">
    <property type="component" value="Unassembled WGS sequence"/>
</dbReference>
<reference evidence="3" key="1">
    <citation type="submission" date="2020-05" db="EMBL/GenBank/DDBJ databases">
        <title>Phylogenomic resolution of chytrid fungi.</title>
        <authorList>
            <person name="Stajich J.E."/>
            <person name="Amses K."/>
            <person name="Simmons R."/>
            <person name="Seto K."/>
            <person name="Myers J."/>
            <person name="Bonds A."/>
            <person name="Quandt C.A."/>
            <person name="Barry K."/>
            <person name="Liu P."/>
            <person name="Grigoriev I."/>
            <person name="Longcore J.E."/>
            <person name="James T.Y."/>
        </authorList>
    </citation>
    <scope>NUCLEOTIDE SEQUENCE</scope>
    <source>
        <strain evidence="3">JEL0513</strain>
    </source>
</reference>
<keyword evidence="1" id="KW-0862">Zinc</keyword>
<dbReference type="PROSITE" id="PS50157">
    <property type="entry name" value="ZINC_FINGER_C2H2_2"/>
    <property type="match status" value="1"/>
</dbReference>
<dbReference type="AlphaFoldDB" id="A0AAD5SWL6"/>
<evidence type="ECO:0000313" key="3">
    <source>
        <dbReference type="EMBL" id="KAJ3106449.1"/>
    </source>
</evidence>
<name>A0AAD5SWL6_9FUNG</name>